<feature type="region of interest" description="Disordered" evidence="10">
    <location>
        <begin position="174"/>
        <end position="197"/>
    </location>
</feature>
<dbReference type="GO" id="GO:0005762">
    <property type="term" value="C:mitochondrial large ribosomal subunit"/>
    <property type="evidence" value="ECO:0007669"/>
    <property type="project" value="TreeGrafter"/>
</dbReference>
<keyword evidence="12" id="KW-1185">Reference proteome</keyword>
<dbReference type="EMBL" id="JADYXP020000019">
    <property type="protein sequence ID" value="KAL0104801.1"/>
    <property type="molecule type" value="Genomic_DNA"/>
</dbReference>
<reference evidence="11 12" key="1">
    <citation type="submission" date="2023-03" db="EMBL/GenBank/DDBJ databases">
        <title>High recombination rates correlate with genetic variation in Cardiocondyla obscurior ants.</title>
        <authorList>
            <person name="Errbii M."/>
        </authorList>
    </citation>
    <scope>NUCLEOTIDE SEQUENCE [LARGE SCALE GENOMIC DNA]</scope>
    <source>
        <strain evidence="11">Alpha-2009</strain>
        <tissue evidence="11">Whole body</tissue>
    </source>
</reference>
<accession>A0AAW2EQY6</accession>
<keyword evidence="6" id="KW-0687">Ribonucleoprotein</keyword>
<sequence length="197" mass="22786">MMNRLSLIFQKLELAFQTIFGRGFPPGALCAIDCNSFPYQSRSTSPGGYSLKEILENSILWGVPKSRRSLEKRHMRRYGIEKYVWKPPVAKTNILICVNCGHNYEANHLCGHCYEKVKLETKEMQDAIQKELGLSPVEENVIVLYDGEKDSKTDNFWKKQRIVELPKKRPSWFHQNLLQPTSQEPSDKKDVKPPYLA</sequence>
<comment type="caution">
    <text evidence="11">The sequence shown here is derived from an EMBL/GenBank/DDBJ whole genome shotgun (WGS) entry which is preliminary data.</text>
</comment>
<proteinExistence type="inferred from homology"/>
<dbReference type="GO" id="GO:0003735">
    <property type="term" value="F:structural constituent of ribosome"/>
    <property type="evidence" value="ECO:0007669"/>
    <property type="project" value="TreeGrafter"/>
</dbReference>
<evidence type="ECO:0000256" key="7">
    <source>
        <dbReference type="ARBA" id="ARBA00039935"/>
    </source>
</evidence>
<evidence type="ECO:0000256" key="4">
    <source>
        <dbReference type="ARBA" id="ARBA00022980"/>
    </source>
</evidence>
<dbReference type="GO" id="GO:0006412">
    <property type="term" value="P:translation"/>
    <property type="evidence" value="ECO:0007669"/>
    <property type="project" value="InterPro"/>
</dbReference>
<comment type="similarity">
    <text evidence="2">Belongs to the bacterial ribosomal protein bL32 family.</text>
</comment>
<dbReference type="PANTHER" id="PTHR21026">
    <property type="entry name" value="39S RIBOSOMAL PROTEIN L32, MITOCHONDRIAL"/>
    <property type="match status" value="1"/>
</dbReference>
<evidence type="ECO:0000313" key="12">
    <source>
        <dbReference type="Proteomes" id="UP001430953"/>
    </source>
</evidence>
<evidence type="ECO:0000256" key="3">
    <source>
        <dbReference type="ARBA" id="ARBA00022946"/>
    </source>
</evidence>
<evidence type="ECO:0000256" key="2">
    <source>
        <dbReference type="ARBA" id="ARBA00008560"/>
    </source>
</evidence>
<gene>
    <name evidence="11" type="ORF">PUN28_016442</name>
</gene>
<dbReference type="AlphaFoldDB" id="A0AAW2EQY6"/>
<feature type="compositionally biased region" description="Basic and acidic residues" evidence="10">
    <location>
        <begin position="185"/>
        <end position="197"/>
    </location>
</feature>
<dbReference type="InterPro" id="IPR011332">
    <property type="entry name" value="Ribosomal_zn-bd"/>
</dbReference>
<keyword evidence="4" id="KW-0689">Ribosomal protein</keyword>
<evidence type="ECO:0000256" key="1">
    <source>
        <dbReference type="ARBA" id="ARBA00004173"/>
    </source>
</evidence>
<organism evidence="11 12">
    <name type="scientific">Cardiocondyla obscurior</name>
    <dbReference type="NCBI Taxonomy" id="286306"/>
    <lineage>
        <taxon>Eukaryota</taxon>
        <taxon>Metazoa</taxon>
        <taxon>Ecdysozoa</taxon>
        <taxon>Arthropoda</taxon>
        <taxon>Hexapoda</taxon>
        <taxon>Insecta</taxon>
        <taxon>Pterygota</taxon>
        <taxon>Neoptera</taxon>
        <taxon>Endopterygota</taxon>
        <taxon>Hymenoptera</taxon>
        <taxon>Apocrita</taxon>
        <taxon>Aculeata</taxon>
        <taxon>Formicoidea</taxon>
        <taxon>Formicidae</taxon>
        <taxon>Myrmicinae</taxon>
        <taxon>Cardiocondyla</taxon>
    </lineage>
</organism>
<name>A0AAW2EQY6_9HYME</name>
<dbReference type="PANTHER" id="PTHR21026:SF2">
    <property type="entry name" value="LARGE RIBOSOMAL SUBUNIT PROTEIN BL32M"/>
    <property type="match status" value="1"/>
</dbReference>
<feature type="compositionally biased region" description="Polar residues" evidence="10">
    <location>
        <begin position="174"/>
        <end position="184"/>
    </location>
</feature>
<evidence type="ECO:0000256" key="10">
    <source>
        <dbReference type="SAM" id="MobiDB-lite"/>
    </source>
</evidence>
<evidence type="ECO:0000256" key="6">
    <source>
        <dbReference type="ARBA" id="ARBA00023274"/>
    </source>
</evidence>
<dbReference type="Proteomes" id="UP001430953">
    <property type="component" value="Unassembled WGS sequence"/>
</dbReference>
<dbReference type="InterPro" id="IPR051991">
    <property type="entry name" value="Mitoribosomal_protein_bL32"/>
</dbReference>
<evidence type="ECO:0000256" key="9">
    <source>
        <dbReference type="ARBA" id="ARBA00045766"/>
    </source>
</evidence>
<comment type="function">
    <text evidence="9">Component of the mitochondrial large ribosomal subunit (mt-LSU). The mitochondrial ribosome (mitoribosome) is a large ribonucleoprotein complex responsible for the synthesis of proteins inside mitochondria.</text>
</comment>
<comment type="subcellular location">
    <subcellularLocation>
        <location evidence="1">Mitochondrion</location>
    </subcellularLocation>
</comment>
<dbReference type="SUPFAM" id="SSF57829">
    <property type="entry name" value="Zn-binding ribosomal proteins"/>
    <property type="match status" value="1"/>
</dbReference>
<protein>
    <recommendedName>
        <fullName evidence="7">Large ribosomal subunit protein bL32m</fullName>
    </recommendedName>
    <alternativeName>
        <fullName evidence="8">39S ribosomal protein L32, mitochondrial</fullName>
    </alternativeName>
</protein>
<evidence type="ECO:0000256" key="8">
    <source>
        <dbReference type="ARBA" id="ARBA00042577"/>
    </source>
</evidence>
<keyword evidence="5" id="KW-0496">Mitochondrion</keyword>
<keyword evidence="3" id="KW-0809">Transit peptide</keyword>
<evidence type="ECO:0000256" key="5">
    <source>
        <dbReference type="ARBA" id="ARBA00023128"/>
    </source>
</evidence>
<evidence type="ECO:0000313" key="11">
    <source>
        <dbReference type="EMBL" id="KAL0104801.1"/>
    </source>
</evidence>